<evidence type="ECO:0000256" key="2">
    <source>
        <dbReference type="ARBA" id="ARBA00005819"/>
    </source>
</evidence>
<evidence type="ECO:0000259" key="8">
    <source>
        <dbReference type="PROSITE" id="PS50102"/>
    </source>
</evidence>
<dbReference type="GO" id="GO:0003723">
    <property type="term" value="F:RNA binding"/>
    <property type="evidence" value="ECO:0007669"/>
    <property type="project" value="UniProtKB-UniRule"/>
</dbReference>
<keyword evidence="5" id="KW-0539">Nucleus</keyword>
<dbReference type="AlphaFoldDB" id="A0A9Q0RKG5"/>
<gene>
    <name evidence="9" type="ORF">RDWZM_007453</name>
</gene>
<dbReference type="GO" id="GO:0000480">
    <property type="term" value="P:endonucleolytic cleavage in 5'-ETS of tricistronic rRNA transcript (SSU-rRNA, 5.8S rRNA, LSU-rRNA)"/>
    <property type="evidence" value="ECO:0007669"/>
    <property type="project" value="TreeGrafter"/>
</dbReference>
<reference evidence="9" key="1">
    <citation type="submission" date="2022-12" db="EMBL/GenBank/DDBJ databases">
        <title>Genome assemblies of Blomia tropicalis.</title>
        <authorList>
            <person name="Cui Y."/>
        </authorList>
    </citation>
    <scope>NUCLEOTIDE SEQUENCE</scope>
    <source>
        <tissue evidence="9">Adult mites</tissue>
    </source>
</reference>
<dbReference type="Proteomes" id="UP001142055">
    <property type="component" value="Chromosome 3"/>
</dbReference>
<feature type="region of interest" description="Disordered" evidence="7">
    <location>
        <begin position="1"/>
        <end position="33"/>
    </location>
</feature>
<dbReference type="PANTHER" id="PTHR12311">
    <property type="entry name" value="ACTIVATOR OF BASAL TRANSCRIPTION 1"/>
    <property type="match status" value="1"/>
</dbReference>
<dbReference type="InterPro" id="IPR000504">
    <property type="entry name" value="RRM_dom"/>
</dbReference>
<dbReference type="InterPro" id="IPR039119">
    <property type="entry name" value="ABT1/Esf2"/>
</dbReference>
<evidence type="ECO:0000256" key="3">
    <source>
        <dbReference type="ARBA" id="ARBA00020737"/>
    </source>
</evidence>
<dbReference type="GO" id="GO:0005730">
    <property type="term" value="C:nucleolus"/>
    <property type="evidence" value="ECO:0007669"/>
    <property type="project" value="UniProtKB-SubCell"/>
</dbReference>
<protein>
    <recommendedName>
        <fullName evidence="3">Activator of basal transcription 1</fullName>
    </recommendedName>
</protein>
<dbReference type="GO" id="GO:0000472">
    <property type="term" value="P:endonucleolytic cleavage to generate mature 5'-end of SSU-rRNA from (SSU-rRNA, 5.8S rRNA, LSU-rRNA)"/>
    <property type="evidence" value="ECO:0007669"/>
    <property type="project" value="TreeGrafter"/>
</dbReference>
<evidence type="ECO:0000256" key="7">
    <source>
        <dbReference type="SAM" id="MobiDB-lite"/>
    </source>
</evidence>
<dbReference type="CDD" id="cd12263">
    <property type="entry name" value="RRM_ABT1_like"/>
    <property type="match status" value="1"/>
</dbReference>
<dbReference type="PROSITE" id="PS50102">
    <property type="entry name" value="RRM"/>
    <property type="match status" value="1"/>
</dbReference>
<comment type="subcellular location">
    <subcellularLocation>
        <location evidence="1">Nucleus</location>
        <location evidence="1">Nucleolus</location>
    </subcellularLocation>
</comment>
<comment type="caution">
    <text evidence="9">The sequence shown here is derived from an EMBL/GenBank/DDBJ whole genome shotgun (WGS) entry which is preliminary data.</text>
</comment>
<dbReference type="EMBL" id="JAPWDV010000003">
    <property type="protein sequence ID" value="KAJ6216296.1"/>
    <property type="molecule type" value="Genomic_DNA"/>
</dbReference>
<proteinExistence type="inferred from homology"/>
<name>A0A9Q0RKG5_BLOTA</name>
<comment type="similarity">
    <text evidence="2">Belongs to the ESF2/ABP1 family.</text>
</comment>
<dbReference type="GO" id="GO:0000447">
    <property type="term" value="P:endonucleolytic cleavage in ITS1 to separate SSU-rRNA from 5.8S rRNA and LSU-rRNA from tricistronic rRNA transcript (SSU-rRNA, 5.8S rRNA, LSU-rRNA)"/>
    <property type="evidence" value="ECO:0007669"/>
    <property type="project" value="TreeGrafter"/>
</dbReference>
<evidence type="ECO:0000256" key="5">
    <source>
        <dbReference type="ARBA" id="ARBA00023242"/>
    </source>
</evidence>
<dbReference type="Pfam" id="PF00076">
    <property type="entry name" value="RRM_1"/>
    <property type="match status" value="1"/>
</dbReference>
<dbReference type="InterPro" id="IPR035979">
    <property type="entry name" value="RBD_domain_sf"/>
</dbReference>
<feature type="domain" description="RRM" evidence="8">
    <location>
        <begin position="45"/>
        <end position="122"/>
    </location>
</feature>
<dbReference type="InterPro" id="IPR034353">
    <property type="entry name" value="ABT1/ESF2_RRM"/>
</dbReference>
<evidence type="ECO:0000313" key="9">
    <source>
        <dbReference type="EMBL" id="KAJ6216296.1"/>
    </source>
</evidence>
<keyword evidence="4 6" id="KW-0694">RNA-binding</keyword>
<dbReference type="PANTHER" id="PTHR12311:SF7">
    <property type="entry name" value="ACTIVATOR OF BASAL TRANSCRIPTION 1"/>
    <property type="match status" value="1"/>
</dbReference>
<keyword evidence="10" id="KW-1185">Reference proteome</keyword>
<organism evidence="9 10">
    <name type="scientific">Blomia tropicalis</name>
    <name type="common">Mite</name>
    <dbReference type="NCBI Taxonomy" id="40697"/>
    <lineage>
        <taxon>Eukaryota</taxon>
        <taxon>Metazoa</taxon>
        <taxon>Ecdysozoa</taxon>
        <taxon>Arthropoda</taxon>
        <taxon>Chelicerata</taxon>
        <taxon>Arachnida</taxon>
        <taxon>Acari</taxon>
        <taxon>Acariformes</taxon>
        <taxon>Sarcoptiformes</taxon>
        <taxon>Astigmata</taxon>
        <taxon>Glycyphagoidea</taxon>
        <taxon>Echimyopodidae</taxon>
        <taxon>Blomia</taxon>
    </lineage>
</organism>
<dbReference type="OMA" id="ILAIPHC"/>
<dbReference type="InterPro" id="IPR012677">
    <property type="entry name" value="Nucleotide-bd_a/b_plait_sf"/>
</dbReference>
<sequence length="222" mass="26209">MEDQDKNKEDHEDQNQDDESNPTKLKSKQPKKLINVNKPKSCKRGIVYLGYIPDGLNVKNVRVLLSRFGEIDRIFLEKDKSPTKNKASKRAKFVEGWVEFKKKSVAKLVAQTLNGTIIGGKRRSPYYGSLWNLKYLKRFKWSHLAEQISYEKAMREQQLRLEVNRAKKEATFYANMIERSRHKKQIFNDPNRTYKQRVTDEQIKQEKQTNELDDDLLANIFK</sequence>
<evidence type="ECO:0000313" key="10">
    <source>
        <dbReference type="Proteomes" id="UP001142055"/>
    </source>
</evidence>
<evidence type="ECO:0000256" key="1">
    <source>
        <dbReference type="ARBA" id="ARBA00004604"/>
    </source>
</evidence>
<evidence type="ECO:0000256" key="4">
    <source>
        <dbReference type="ARBA" id="ARBA00022884"/>
    </source>
</evidence>
<feature type="compositionally biased region" description="Basic and acidic residues" evidence="7">
    <location>
        <begin position="1"/>
        <end position="14"/>
    </location>
</feature>
<evidence type="ECO:0000256" key="6">
    <source>
        <dbReference type="PROSITE-ProRule" id="PRU00176"/>
    </source>
</evidence>
<accession>A0A9Q0RKG5</accession>
<dbReference type="Gene3D" id="3.30.70.330">
    <property type="match status" value="1"/>
</dbReference>
<dbReference type="SUPFAM" id="SSF54928">
    <property type="entry name" value="RNA-binding domain, RBD"/>
    <property type="match status" value="1"/>
</dbReference>
<dbReference type="GO" id="GO:0034462">
    <property type="term" value="P:small-subunit processome assembly"/>
    <property type="evidence" value="ECO:0007669"/>
    <property type="project" value="TreeGrafter"/>
</dbReference>